<feature type="signal peptide" evidence="1">
    <location>
        <begin position="1"/>
        <end position="24"/>
    </location>
</feature>
<evidence type="ECO:0000313" key="2">
    <source>
        <dbReference type="EMBL" id="PWJ43345.1"/>
    </source>
</evidence>
<keyword evidence="3" id="KW-1185">Reference proteome</keyword>
<feature type="chain" id="PRO_5016436103" description="Antitoxin component YwqK of YwqJK toxin-antitoxin module" evidence="1">
    <location>
        <begin position="25"/>
        <end position="288"/>
    </location>
</feature>
<reference evidence="2 3" key="1">
    <citation type="submission" date="2018-03" db="EMBL/GenBank/DDBJ databases">
        <title>Genomic Encyclopedia of Archaeal and Bacterial Type Strains, Phase II (KMG-II): from individual species to whole genera.</title>
        <authorList>
            <person name="Goeker M."/>
        </authorList>
    </citation>
    <scope>NUCLEOTIDE SEQUENCE [LARGE SCALE GENOMIC DNA]</scope>
    <source>
        <strain evidence="2 3">DSM 28229</strain>
    </source>
</reference>
<organism evidence="2 3">
    <name type="scientific">Sediminitomix flava</name>
    <dbReference type="NCBI Taxonomy" id="379075"/>
    <lineage>
        <taxon>Bacteria</taxon>
        <taxon>Pseudomonadati</taxon>
        <taxon>Bacteroidota</taxon>
        <taxon>Cytophagia</taxon>
        <taxon>Cytophagales</taxon>
        <taxon>Flammeovirgaceae</taxon>
        <taxon>Sediminitomix</taxon>
    </lineage>
</organism>
<dbReference type="SUPFAM" id="SSF82185">
    <property type="entry name" value="Histone H3 K4-specific methyltransferase SET7/9 N-terminal domain"/>
    <property type="match status" value="1"/>
</dbReference>
<dbReference type="Gene3D" id="2.20.110.10">
    <property type="entry name" value="Histone H3 K4-specific methyltransferase SET7/9 N-terminal domain"/>
    <property type="match status" value="1"/>
</dbReference>
<evidence type="ECO:0008006" key="4">
    <source>
        <dbReference type="Google" id="ProtNLM"/>
    </source>
</evidence>
<sequence>MNRVLFNLVTFGLFSFLLSNTGFAQDKNETVEEDSLVSLELEDQYFKPTIKANPGLTKKVEREKKRKKKRVFWGIKTKKRFTANRSGGKETFEIFYVLPSYEPPNKYATNKFYYNHDKREITKSEWTDHKFGMPLHGPYTKTVDGDTVVTGQYYKGTRTGRWMVYNSAQVVSDKKYYFRGFPKDAKITYYDTELTKVKEVIPYQHGELNGVYLKYYKTGRIQERGKYLDGKKVDRWTEYYDRSDKKRRKKEIQYTKSNRLYRDGEVEPFVRREWDEKGKLIINNIGKK</sequence>
<evidence type="ECO:0000256" key="1">
    <source>
        <dbReference type="SAM" id="SignalP"/>
    </source>
</evidence>
<dbReference type="RefSeq" id="WP_109617816.1">
    <property type="nucleotide sequence ID" value="NZ_QGDO01000002.1"/>
</dbReference>
<protein>
    <recommendedName>
        <fullName evidence="4">Antitoxin component YwqK of YwqJK toxin-antitoxin module</fullName>
    </recommendedName>
</protein>
<evidence type="ECO:0000313" key="3">
    <source>
        <dbReference type="Proteomes" id="UP000245535"/>
    </source>
</evidence>
<dbReference type="AlphaFoldDB" id="A0A315ZCN4"/>
<keyword evidence="1" id="KW-0732">Signal</keyword>
<dbReference type="Proteomes" id="UP000245535">
    <property type="component" value="Unassembled WGS sequence"/>
</dbReference>
<comment type="caution">
    <text evidence="2">The sequence shown here is derived from an EMBL/GenBank/DDBJ whole genome shotgun (WGS) entry which is preliminary data.</text>
</comment>
<dbReference type="OrthoDB" id="978586at2"/>
<gene>
    <name evidence="2" type="ORF">BC781_102902</name>
</gene>
<proteinExistence type="predicted"/>
<name>A0A315ZCN4_SEDFL</name>
<dbReference type="EMBL" id="QGDO01000002">
    <property type="protein sequence ID" value="PWJ43345.1"/>
    <property type="molecule type" value="Genomic_DNA"/>
</dbReference>
<accession>A0A315ZCN4</accession>